<gene>
    <name evidence="5" type="ORF">GCM10009838_43900</name>
</gene>
<evidence type="ECO:0000256" key="3">
    <source>
        <dbReference type="SAM" id="MobiDB-lite"/>
    </source>
</evidence>
<dbReference type="Pfam" id="PF00196">
    <property type="entry name" value="GerE"/>
    <property type="match status" value="1"/>
</dbReference>
<evidence type="ECO:0000259" key="4">
    <source>
        <dbReference type="PROSITE" id="PS50043"/>
    </source>
</evidence>
<organism evidence="5 6">
    <name type="scientific">Catenulispora subtropica</name>
    <dbReference type="NCBI Taxonomy" id="450798"/>
    <lineage>
        <taxon>Bacteria</taxon>
        <taxon>Bacillati</taxon>
        <taxon>Actinomycetota</taxon>
        <taxon>Actinomycetes</taxon>
        <taxon>Catenulisporales</taxon>
        <taxon>Catenulisporaceae</taxon>
        <taxon>Catenulispora</taxon>
    </lineage>
</organism>
<evidence type="ECO:0000313" key="5">
    <source>
        <dbReference type="EMBL" id="GAA1978293.1"/>
    </source>
</evidence>
<feature type="domain" description="HTH luxR-type" evidence="4">
    <location>
        <begin position="935"/>
        <end position="997"/>
    </location>
</feature>
<dbReference type="Gene3D" id="1.10.10.10">
    <property type="entry name" value="Winged helix-like DNA-binding domain superfamily/Winged helix DNA-binding domain"/>
    <property type="match status" value="1"/>
</dbReference>
<dbReference type="EMBL" id="BAAAQM010000024">
    <property type="protein sequence ID" value="GAA1978293.1"/>
    <property type="molecule type" value="Genomic_DNA"/>
</dbReference>
<dbReference type="Pfam" id="PF13191">
    <property type="entry name" value="AAA_16"/>
    <property type="match status" value="1"/>
</dbReference>
<dbReference type="PROSITE" id="PS50043">
    <property type="entry name" value="HTH_LUXR_2"/>
    <property type="match status" value="1"/>
</dbReference>
<proteinExistence type="predicted"/>
<evidence type="ECO:0000256" key="1">
    <source>
        <dbReference type="ARBA" id="ARBA00022741"/>
    </source>
</evidence>
<dbReference type="PROSITE" id="PS00622">
    <property type="entry name" value="HTH_LUXR_1"/>
    <property type="match status" value="1"/>
</dbReference>
<dbReference type="PANTHER" id="PTHR16305:SF35">
    <property type="entry name" value="TRANSCRIPTIONAL ACTIVATOR DOMAIN"/>
    <property type="match status" value="1"/>
</dbReference>
<dbReference type="InterPro" id="IPR000792">
    <property type="entry name" value="Tscrpt_reg_LuxR_C"/>
</dbReference>
<dbReference type="InterPro" id="IPR041664">
    <property type="entry name" value="AAA_16"/>
</dbReference>
<sequence length="997" mass="103935">MFEDMLSGRGHELVRLAALLDAAAAGRGQALVISGEAGIGKTALLDHAARLHAPRPMLRIAGTEAETDLPFAALHALLHPVRKRIADLPAPQADALRTALGHGSSDGHDRFLVGLALLTLLADLSEEEPLLCLVDDAQWLDQASASALLFALRRLQAERIAVVLGVRTGDERRRFEHSPVSPVSPLTGLPELVLEALDADQAAAVLAEHRGEIAPAVRDRIIAEAEGNPLALIELSAMLGPEQLAGKVAPLTLYTEASSAVGRIESAYRERIEILPERTRTLLTLAAAEGTGDVDLVARAAAHLDAGLPDLAPAEDAGLVRVAAGAVSFRHPLVKAAAYRGATLSARQAAHRALAAALEHGAVEERDAAADRRAHQLAAATTGVDEDLGDLVEQAAARALRRGAPEVAAPVFERAGQLSQERAVRARRLTLAAEAASAAGQLARSGELVDRALRLLGDPVTAAADPGTATADPGPAATATATATDDPGTATPDPGPAATATATADPGTIAAITTDPGTAARLAAVRAAVEFEHGDPALAGRLLVDAVAPIVPAAPDRALALLGAAAGYAWFAGDGDVLRRCGRLAEVAEQHSTAPLGRISSVIRATEQLLADGGTADPGLFQAAMADLGSATSADTMAATYAVFAALRTGSDPEALAASEDLAAVCRRQGRISELTHALQLKTQAHFFLGGFPEAEAAAAEALHIADAIGHTRRARHVQGVLSLTVAVQGDAERCEELARSGIDGVLAPGASWGGYALGLLALGRGDHRAAADRLTALLAGPAGHTVIVRFAVPSLVEARVRLGEPDRAAAVLPRFEDWARGTGRAWALGVVERCHAILDPALDPDRNTDQVAEARFQAALGHHEQATRPFEHARTLLLYGEWLRRIRRRGEAADRLRAAAEIFQRLGAVPWLERATAELTAIGAVRRAVTADRPIDELDKLTAQESQVVRLAAGGASNAEIASQLFLSPRTVGYHLYNAFPKLGVSSRSELARFVS</sequence>
<dbReference type="InterPro" id="IPR036388">
    <property type="entry name" value="WH-like_DNA-bd_sf"/>
</dbReference>
<keyword evidence="6" id="KW-1185">Reference proteome</keyword>
<accession>A0ABP5DDF5</accession>
<name>A0ABP5DDF5_9ACTN</name>
<comment type="caution">
    <text evidence="5">The sequence shown here is derived from an EMBL/GenBank/DDBJ whole genome shotgun (WGS) entry which is preliminary data.</text>
</comment>
<evidence type="ECO:0000313" key="6">
    <source>
        <dbReference type="Proteomes" id="UP001499854"/>
    </source>
</evidence>
<keyword evidence="2" id="KW-0067">ATP-binding</keyword>
<protein>
    <recommendedName>
        <fullName evidence="4">HTH luxR-type domain-containing protein</fullName>
    </recommendedName>
</protein>
<dbReference type="PRINTS" id="PR00038">
    <property type="entry name" value="HTHLUXR"/>
</dbReference>
<dbReference type="SUPFAM" id="SSF46894">
    <property type="entry name" value="C-terminal effector domain of the bipartite response regulators"/>
    <property type="match status" value="1"/>
</dbReference>
<dbReference type="Proteomes" id="UP001499854">
    <property type="component" value="Unassembled WGS sequence"/>
</dbReference>
<dbReference type="CDD" id="cd06170">
    <property type="entry name" value="LuxR_C_like"/>
    <property type="match status" value="1"/>
</dbReference>
<dbReference type="InterPro" id="IPR027417">
    <property type="entry name" value="P-loop_NTPase"/>
</dbReference>
<evidence type="ECO:0000256" key="2">
    <source>
        <dbReference type="ARBA" id="ARBA00022840"/>
    </source>
</evidence>
<dbReference type="PANTHER" id="PTHR16305">
    <property type="entry name" value="TESTICULAR SOLUBLE ADENYLYL CYCLASE"/>
    <property type="match status" value="1"/>
</dbReference>
<dbReference type="SUPFAM" id="SSF52540">
    <property type="entry name" value="P-loop containing nucleoside triphosphate hydrolases"/>
    <property type="match status" value="1"/>
</dbReference>
<dbReference type="InterPro" id="IPR016032">
    <property type="entry name" value="Sig_transdc_resp-reg_C-effctor"/>
</dbReference>
<keyword evidence="1" id="KW-0547">Nucleotide-binding</keyword>
<feature type="region of interest" description="Disordered" evidence="3">
    <location>
        <begin position="464"/>
        <end position="505"/>
    </location>
</feature>
<dbReference type="Gene3D" id="3.40.50.300">
    <property type="entry name" value="P-loop containing nucleotide triphosphate hydrolases"/>
    <property type="match status" value="1"/>
</dbReference>
<reference evidence="6" key="1">
    <citation type="journal article" date="2019" name="Int. J. Syst. Evol. Microbiol.">
        <title>The Global Catalogue of Microorganisms (GCM) 10K type strain sequencing project: providing services to taxonomists for standard genome sequencing and annotation.</title>
        <authorList>
            <consortium name="The Broad Institute Genomics Platform"/>
            <consortium name="The Broad Institute Genome Sequencing Center for Infectious Disease"/>
            <person name="Wu L."/>
            <person name="Ma J."/>
        </authorList>
    </citation>
    <scope>NUCLEOTIDE SEQUENCE [LARGE SCALE GENOMIC DNA]</scope>
    <source>
        <strain evidence="6">JCM 16013</strain>
    </source>
</reference>
<dbReference type="SMART" id="SM00421">
    <property type="entry name" value="HTH_LUXR"/>
    <property type="match status" value="1"/>
</dbReference>